<protein>
    <submittedName>
        <fullName evidence="1">Uncharacterized protein</fullName>
    </submittedName>
</protein>
<name>A0ACC1IWK0_9FUNG</name>
<proteinExistence type="predicted"/>
<evidence type="ECO:0000313" key="1">
    <source>
        <dbReference type="EMBL" id="KAJ1902098.1"/>
    </source>
</evidence>
<evidence type="ECO:0000313" key="2">
    <source>
        <dbReference type="Proteomes" id="UP001150581"/>
    </source>
</evidence>
<dbReference type="Proteomes" id="UP001150581">
    <property type="component" value="Unassembled WGS sequence"/>
</dbReference>
<gene>
    <name evidence="1" type="ORF">LPJ66_000273</name>
</gene>
<organism evidence="1 2">
    <name type="scientific">Kickxella alabastrina</name>
    <dbReference type="NCBI Taxonomy" id="61397"/>
    <lineage>
        <taxon>Eukaryota</taxon>
        <taxon>Fungi</taxon>
        <taxon>Fungi incertae sedis</taxon>
        <taxon>Zoopagomycota</taxon>
        <taxon>Kickxellomycotina</taxon>
        <taxon>Kickxellomycetes</taxon>
        <taxon>Kickxellales</taxon>
        <taxon>Kickxellaceae</taxon>
        <taxon>Kickxella</taxon>
    </lineage>
</organism>
<accession>A0ACC1IWK0</accession>
<reference evidence="1" key="1">
    <citation type="submission" date="2022-07" db="EMBL/GenBank/DDBJ databases">
        <title>Phylogenomic reconstructions and comparative analyses of Kickxellomycotina fungi.</title>
        <authorList>
            <person name="Reynolds N.K."/>
            <person name="Stajich J.E."/>
            <person name="Barry K."/>
            <person name="Grigoriev I.V."/>
            <person name="Crous P."/>
            <person name="Smith M.E."/>
        </authorList>
    </citation>
    <scope>NUCLEOTIDE SEQUENCE</scope>
    <source>
        <strain evidence="1">Benny 63K</strain>
    </source>
</reference>
<comment type="caution">
    <text evidence="1">The sequence shown here is derived from an EMBL/GenBank/DDBJ whole genome shotgun (WGS) entry which is preliminary data.</text>
</comment>
<sequence length="247" mass="25791">MRYSIYSIIGLVAMGVTMAEPDVAGTRTVFISLATGDQGELIPLILHKNSDGFEPASLPSSSSSEIATSESIIVESASESESAEADGSDSSSSEEEVDSNEVESEDISAESHLSIDASLETPFPAENTNMSQQEQPSSEESSTSEESVDPESSSAVDESAALESSADKAADAGSAEETAEKNSKEIDSDSDSENDEDNSEVSAGAINAEESKTSMAPASAHKLPSIMFLAIPAYIFAVAANKRLTHY</sequence>
<keyword evidence="2" id="KW-1185">Reference proteome</keyword>
<dbReference type="EMBL" id="JANBPG010000006">
    <property type="protein sequence ID" value="KAJ1902098.1"/>
    <property type="molecule type" value="Genomic_DNA"/>
</dbReference>